<dbReference type="RefSeq" id="WP_214096367.1">
    <property type="nucleotide sequence ID" value="NZ_CAJNOB010000023.1"/>
</dbReference>
<dbReference type="Proteomes" id="UP000663859">
    <property type="component" value="Unassembled WGS sequence"/>
</dbReference>
<evidence type="ECO:0000313" key="2">
    <source>
        <dbReference type="Proteomes" id="UP000663859"/>
    </source>
</evidence>
<dbReference type="AlphaFoldDB" id="A0A8J2FP16"/>
<dbReference type="EMBL" id="CAJNOB010000023">
    <property type="protein sequence ID" value="CAF0699220.1"/>
    <property type="molecule type" value="Genomic_DNA"/>
</dbReference>
<comment type="caution">
    <text evidence="1">The sequence shown here is derived from an EMBL/GenBank/DDBJ whole genome shotgun (WGS) entry which is preliminary data.</text>
</comment>
<reference evidence="1" key="1">
    <citation type="submission" date="2021-02" db="EMBL/GenBank/DDBJ databases">
        <authorList>
            <person name="Cremers G."/>
            <person name="Picone N."/>
        </authorList>
    </citation>
    <scope>NUCLEOTIDE SEQUENCE</scope>
    <source>
        <strain evidence="1">PQ17</strain>
    </source>
</reference>
<keyword evidence="2" id="KW-1185">Reference proteome</keyword>
<organism evidence="1 2">
    <name type="scientific">Candidatus Methylacidithermus pantelleriae</name>
    <dbReference type="NCBI Taxonomy" id="2744239"/>
    <lineage>
        <taxon>Bacteria</taxon>
        <taxon>Pseudomonadati</taxon>
        <taxon>Verrucomicrobiota</taxon>
        <taxon>Methylacidiphilae</taxon>
        <taxon>Methylacidiphilales</taxon>
        <taxon>Methylacidiphilaceae</taxon>
        <taxon>Candidatus Methylacidithermus</taxon>
    </lineage>
</organism>
<gene>
    <name evidence="1" type="ORF">MPNT_30164</name>
</gene>
<name>A0A8J2FP16_9BACT</name>
<evidence type="ECO:0000313" key="1">
    <source>
        <dbReference type="EMBL" id="CAF0699220.1"/>
    </source>
</evidence>
<accession>A0A8J2FP16</accession>
<proteinExistence type="predicted"/>
<sequence length="66" mass="7302">MPTEDHPFFCRWQTKLPGAADAYADPGRTDAMIILGSRPAQESLVVFARQGINTPVAEWVKGCRRA</sequence>
<protein>
    <submittedName>
        <fullName evidence="1">Uncharacterized protein</fullName>
    </submittedName>
</protein>